<dbReference type="InterPro" id="IPR045886">
    <property type="entry name" value="ThiF/MoeB/HesA"/>
</dbReference>
<evidence type="ECO:0000259" key="3">
    <source>
        <dbReference type="Pfam" id="PF00899"/>
    </source>
</evidence>
<evidence type="ECO:0000256" key="2">
    <source>
        <dbReference type="SAM" id="Phobius"/>
    </source>
</evidence>
<dbReference type="RefSeq" id="WP_012301430.1">
    <property type="nucleotide sequence ID" value="NC_010424.1"/>
</dbReference>
<dbReference type="EMBL" id="CP000860">
    <property type="protein sequence ID" value="ACA58838.1"/>
    <property type="molecule type" value="Genomic_DNA"/>
</dbReference>
<dbReference type="InterPro" id="IPR035985">
    <property type="entry name" value="Ubiquitin-activating_enz"/>
</dbReference>
<keyword evidence="2" id="KW-0472">Membrane</keyword>
<keyword evidence="5" id="KW-1185">Reference proteome</keyword>
<dbReference type="Pfam" id="PF00899">
    <property type="entry name" value="ThiF"/>
    <property type="match status" value="1"/>
</dbReference>
<dbReference type="KEGG" id="dau:Daud_0277"/>
<dbReference type="GO" id="GO:0016779">
    <property type="term" value="F:nucleotidyltransferase activity"/>
    <property type="evidence" value="ECO:0007669"/>
    <property type="project" value="TreeGrafter"/>
</dbReference>
<dbReference type="FunFam" id="3.40.50.720:FF:000080">
    <property type="entry name" value="Thiazole biosynthesis adenylyltransferase ThiF"/>
    <property type="match status" value="1"/>
</dbReference>
<dbReference type="PANTHER" id="PTHR10953">
    <property type="entry name" value="UBIQUITIN-ACTIVATING ENZYME E1"/>
    <property type="match status" value="1"/>
</dbReference>
<dbReference type="SUPFAM" id="SSF69572">
    <property type="entry name" value="Activating enzymes of the ubiquitin-like proteins"/>
    <property type="match status" value="1"/>
</dbReference>
<dbReference type="GO" id="GO:0008146">
    <property type="term" value="F:sulfotransferase activity"/>
    <property type="evidence" value="ECO:0007669"/>
    <property type="project" value="TreeGrafter"/>
</dbReference>
<proteinExistence type="inferred from homology"/>
<sequence length="243" mass="26224">MKERYARNLSLPGWTLETQQRLAESGVLVVGAGGLGSAVLFYLAAAGVGRLAIIEDDRVEITNLQRQVLYGTDDLGKAKADVAARRLRALNPQVEVALHRTRLEADNAARLVNGYDLVLDCTDNLETRRLLNQTCLKLSRPWVHGAVSEYYGHVTTLLPSGPCWHCLFGAETTGNPTPPPAGILGPVAGMIGCLQATEALKYLAGIGRLLVGRLLVWDAVPATWDEFTYTKNPDCPACRSGTG</sequence>
<dbReference type="InterPro" id="IPR000594">
    <property type="entry name" value="ThiF_NAD_FAD-bd"/>
</dbReference>
<dbReference type="GO" id="GO:0004792">
    <property type="term" value="F:thiosulfate-cyanide sulfurtransferase activity"/>
    <property type="evidence" value="ECO:0007669"/>
    <property type="project" value="TreeGrafter"/>
</dbReference>
<name>B1I124_DESAP</name>
<dbReference type="CDD" id="cd00757">
    <property type="entry name" value="ThiF_MoeB_HesA_family"/>
    <property type="match status" value="1"/>
</dbReference>
<reference evidence="5" key="1">
    <citation type="submission" date="2007-10" db="EMBL/GenBank/DDBJ databases">
        <title>Complete sequence of chromosome of Desulforudis audaxviator MP104C.</title>
        <authorList>
            <person name="Copeland A."/>
            <person name="Lucas S."/>
            <person name="Lapidus A."/>
            <person name="Barry K."/>
            <person name="Glavina del Rio T."/>
            <person name="Dalin E."/>
            <person name="Tice H."/>
            <person name="Bruce D."/>
            <person name="Pitluck S."/>
            <person name="Lowry S.R."/>
            <person name="Larimer F."/>
            <person name="Land M.L."/>
            <person name="Hauser L."/>
            <person name="Kyrpides N."/>
            <person name="Ivanova N.N."/>
            <person name="Richardson P."/>
        </authorList>
    </citation>
    <scope>NUCLEOTIDE SEQUENCE [LARGE SCALE GENOMIC DNA]</scope>
    <source>
        <strain evidence="5">MP104C</strain>
    </source>
</reference>
<dbReference type="Proteomes" id="UP000008544">
    <property type="component" value="Chromosome"/>
</dbReference>
<gene>
    <name evidence="4" type="ordered locus">Daud_0277</name>
</gene>
<accession>B1I124</accession>
<feature type="domain" description="THIF-type NAD/FAD binding fold" evidence="3">
    <location>
        <begin position="5"/>
        <end position="237"/>
    </location>
</feature>
<feature type="transmembrane region" description="Helical" evidence="2">
    <location>
        <begin position="21"/>
        <end position="44"/>
    </location>
</feature>
<comment type="similarity">
    <text evidence="1">Belongs to the HesA/MoeB/ThiF family.</text>
</comment>
<dbReference type="PANTHER" id="PTHR10953:SF102">
    <property type="entry name" value="ADENYLYLTRANSFERASE AND SULFURTRANSFERASE MOCS3"/>
    <property type="match status" value="1"/>
</dbReference>
<dbReference type="Gene3D" id="3.40.50.720">
    <property type="entry name" value="NAD(P)-binding Rossmann-like Domain"/>
    <property type="match status" value="1"/>
</dbReference>
<evidence type="ECO:0000256" key="1">
    <source>
        <dbReference type="ARBA" id="ARBA00009919"/>
    </source>
</evidence>
<protein>
    <submittedName>
        <fullName evidence="4">UBA/THIF-type NAD/FAD binding protein</fullName>
    </submittedName>
</protein>
<dbReference type="eggNOG" id="COG0476">
    <property type="taxonomic scope" value="Bacteria"/>
</dbReference>
<dbReference type="AlphaFoldDB" id="B1I124"/>
<keyword evidence="2" id="KW-0812">Transmembrane</keyword>
<dbReference type="HOGENOM" id="CLU_013325_10_3_9"/>
<dbReference type="STRING" id="477974.Daud_0277"/>
<organism evidence="4 5">
    <name type="scientific">Desulforudis audaxviator (strain MP104C)</name>
    <dbReference type="NCBI Taxonomy" id="477974"/>
    <lineage>
        <taxon>Bacteria</taxon>
        <taxon>Bacillati</taxon>
        <taxon>Bacillota</taxon>
        <taxon>Clostridia</taxon>
        <taxon>Thermoanaerobacterales</taxon>
        <taxon>Candidatus Desulforudaceae</taxon>
        <taxon>Candidatus Desulforudis</taxon>
    </lineage>
</organism>
<evidence type="ECO:0000313" key="5">
    <source>
        <dbReference type="Proteomes" id="UP000008544"/>
    </source>
</evidence>
<evidence type="ECO:0000313" key="4">
    <source>
        <dbReference type="EMBL" id="ACA58838.1"/>
    </source>
</evidence>
<dbReference type="GO" id="GO:0005829">
    <property type="term" value="C:cytosol"/>
    <property type="evidence" value="ECO:0007669"/>
    <property type="project" value="TreeGrafter"/>
</dbReference>
<reference evidence="4 5" key="2">
    <citation type="journal article" date="2008" name="Science">
        <title>Environmental genomics reveals a single-species ecosystem deep within Earth.</title>
        <authorList>
            <person name="Chivian D."/>
            <person name="Brodie E.L."/>
            <person name="Alm E.J."/>
            <person name="Culley D.E."/>
            <person name="Dehal P.S."/>
            <person name="Desantis T.Z."/>
            <person name="Gihring T.M."/>
            <person name="Lapidus A."/>
            <person name="Lin L.H."/>
            <person name="Lowry S.R."/>
            <person name="Moser D.P."/>
            <person name="Richardson P.M."/>
            <person name="Southam G."/>
            <person name="Wanger G."/>
            <person name="Pratt L.M."/>
            <person name="Andersen G.L."/>
            <person name="Hazen T.C."/>
            <person name="Brockman F.J."/>
            <person name="Arkin A.P."/>
            <person name="Onstott T.C."/>
        </authorList>
    </citation>
    <scope>NUCLEOTIDE SEQUENCE [LARGE SCALE GENOMIC DNA]</scope>
    <source>
        <strain evidence="4 5">MP104C</strain>
    </source>
</reference>
<dbReference type="GO" id="GO:0008641">
    <property type="term" value="F:ubiquitin-like modifier activating enzyme activity"/>
    <property type="evidence" value="ECO:0007669"/>
    <property type="project" value="InterPro"/>
</dbReference>
<keyword evidence="2" id="KW-1133">Transmembrane helix</keyword>